<name>A0A8X7W3U7_BRACI</name>
<gene>
    <name evidence="1" type="ORF">Bca52824_015792</name>
</gene>
<protein>
    <submittedName>
        <fullName evidence="1">Uncharacterized protein</fullName>
    </submittedName>
</protein>
<dbReference type="AlphaFoldDB" id="A0A8X7W3U7"/>
<comment type="caution">
    <text evidence="1">The sequence shown here is derived from an EMBL/GenBank/DDBJ whole genome shotgun (WGS) entry which is preliminary data.</text>
</comment>
<dbReference type="Proteomes" id="UP000886595">
    <property type="component" value="Unassembled WGS sequence"/>
</dbReference>
<dbReference type="EMBL" id="JAAMPC010000003">
    <property type="protein sequence ID" value="KAG2322579.1"/>
    <property type="molecule type" value="Genomic_DNA"/>
</dbReference>
<evidence type="ECO:0000313" key="1">
    <source>
        <dbReference type="EMBL" id="KAG2322579.1"/>
    </source>
</evidence>
<reference evidence="1 2" key="1">
    <citation type="submission" date="2020-02" db="EMBL/GenBank/DDBJ databases">
        <authorList>
            <person name="Ma Q."/>
            <person name="Huang Y."/>
            <person name="Song X."/>
            <person name="Pei D."/>
        </authorList>
    </citation>
    <scope>NUCLEOTIDE SEQUENCE [LARGE SCALE GENOMIC DNA]</scope>
    <source>
        <strain evidence="1">Sxm20200214</strain>
        <tissue evidence="1">Leaf</tissue>
    </source>
</reference>
<evidence type="ECO:0000313" key="2">
    <source>
        <dbReference type="Proteomes" id="UP000886595"/>
    </source>
</evidence>
<sequence>MAHEKSISHKIHKQTISKKTVSMANSYTLLADVRAGRCSNTAEVVTPDAIPGIHDVNTQTGSESFELCLYEADVPGFRKVALRAQISTSLIGSGGGNLRMEEHAAELEMDQIERAGNSGCSRSTWID</sequence>
<keyword evidence="2" id="KW-1185">Reference proteome</keyword>
<proteinExistence type="predicted"/>
<organism evidence="1 2">
    <name type="scientific">Brassica carinata</name>
    <name type="common">Ethiopian mustard</name>
    <name type="synonym">Abyssinian cabbage</name>
    <dbReference type="NCBI Taxonomy" id="52824"/>
    <lineage>
        <taxon>Eukaryota</taxon>
        <taxon>Viridiplantae</taxon>
        <taxon>Streptophyta</taxon>
        <taxon>Embryophyta</taxon>
        <taxon>Tracheophyta</taxon>
        <taxon>Spermatophyta</taxon>
        <taxon>Magnoliopsida</taxon>
        <taxon>eudicotyledons</taxon>
        <taxon>Gunneridae</taxon>
        <taxon>Pentapetalae</taxon>
        <taxon>rosids</taxon>
        <taxon>malvids</taxon>
        <taxon>Brassicales</taxon>
        <taxon>Brassicaceae</taxon>
        <taxon>Brassiceae</taxon>
        <taxon>Brassica</taxon>
    </lineage>
</organism>
<accession>A0A8X7W3U7</accession>